<feature type="domain" description="Aminoglycoside phosphotransferase" evidence="1">
    <location>
        <begin position="1"/>
        <end position="130"/>
    </location>
</feature>
<dbReference type="AlphaFoldDB" id="A0A841DY56"/>
<organism evidence="2 3">
    <name type="scientific">Kribbella solani</name>
    <dbReference type="NCBI Taxonomy" id="236067"/>
    <lineage>
        <taxon>Bacteria</taxon>
        <taxon>Bacillati</taxon>
        <taxon>Actinomycetota</taxon>
        <taxon>Actinomycetes</taxon>
        <taxon>Propionibacteriales</taxon>
        <taxon>Kribbellaceae</taxon>
        <taxon>Kribbella</taxon>
    </lineage>
</organism>
<evidence type="ECO:0000259" key="1">
    <source>
        <dbReference type="Pfam" id="PF01636"/>
    </source>
</evidence>
<keyword evidence="2" id="KW-0418">Kinase</keyword>
<evidence type="ECO:0000313" key="3">
    <source>
        <dbReference type="Proteomes" id="UP000558997"/>
    </source>
</evidence>
<dbReference type="SUPFAM" id="SSF56112">
    <property type="entry name" value="Protein kinase-like (PK-like)"/>
    <property type="match status" value="1"/>
</dbReference>
<name>A0A841DY56_9ACTN</name>
<dbReference type="InterPro" id="IPR011009">
    <property type="entry name" value="Kinase-like_dom_sf"/>
</dbReference>
<dbReference type="InterPro" id="IPR002575">
    <property type="entry name" value="Aminoglycoside_PTrfase"/>
</dbReference>
<dbReference type="Proteomes" id="UP000558997">
    <property type="component" value="Unassembled WGS sequence"/>
</dbReference>
<sequence length="190" mass="20416">MTHVPGVPLSGSLTSTQLNALGDALNTLWSIPPTGLTPIDLPALIHRTHAGLTALADHPTPVGQAARTWLQHEFPDLTAVHTPVVAHGDPNLTNYLWDGSQVRIIDFEDAGLGDRTVELANLVEHLSGRATDWQPLVRRFAVEPERFRAARCLWAGFWLTLIGPGGPSSDRNPPGTAEAQAARVIRLVAG</sequence>
<accession>A0A841DY56</accession>
<keyword evidence="2" id="KW-0808">Transferase</keyword>
<comment type="caution">
    <text evidence="2">The sequence shown here is derived from an EMBL/GenBank/DDBJ whole genome shotgun (WGS) entry which is preliminary data.</text>
</comment>
<dbReference type="EMBL" id="JACHNF010000001">
    <property type="protein sequence ID" value="MBB5981700.1"/>
    <property type="molecule type" value="Genomic_DNA"/>
</dbReference>
<protein>
    <submittedName>
        <fullName evidence="2">Aminoglycoside phosphotransferase (APT) family kinase protein</fullName>
    </submittedName>
</protein>
<dbReference type="Pfam" id="PF01636">
    <property type="entry name" value="APH"/>
    <property type="match status" value="1"/>
</dbReference>
<dbReference type="GO" id="GO:0016301">
    <property type="term" value="F:kinase activity"/>
    <property type="evidence" value="ECO:0007669"/>
    <property type="project" value="UniProtKB-KW"/>
</dbReference>
<evidence type="ECO:0000313" key="2">
    <source>
        <dbReference type="EMBL" id="MBB5981700.1"/>
    </source>
</evidence>
<keyword evidence="3" id="KW-1185">Reference proteome</keyword>
<gene>
    <name evidence="2" type="ORF">HDA44_005041</name>
</gene>
<reference evidence="2 3" key="1">
    <citation type="submission" date="2020-08" db="EMBL/GenBank/DDBJ databases">
        <title>Sequencing the genomes of 1000 actinobacteria strains.</title>
        <authorList>
            <person name="Klenk H.-P."/>
        </authorList>
    </citation>
    <scope>NUCLEOTIDE SEQUENCE [LARGE SCALE GENOMIC DNA]</scope>
    <source>
        <strain evidence="2 3">DSM 17294</strain>
    </source>
</reference>
<proteinExistence type="predicted"/>
<dbReference type="Gene3D" id="3.90.1200.10">
    <property type="match status" value="1"/>
</dbReference>